<dbReference type="OrthoDB" id="10482598at2759"/>
<reference evidence="1 2" key="1">
    <citation type="journal article" date="2019" name="Sci. Rep.">
        <title>Orb-weaving spider Araneus ventricosus genome elucidates the spidroin gene catalogue.</title>
        <authorList>
            <person name="Kono N."/>
            <person name="Nakamura H."/>
            <person name="Ohtoshi R."/>
            <person name="Moran D.A.P."/>
            <person name="Shinohara A."/>
            <person name="Yoshida Y."/>
            <person name="Fujiwara M."/>
            <person name="Mori M."/>
            <person name="Tomita M."/>
            <person name="Arakawa K."/>
        </authorList>
    </citation>
    <scope>NUCLEOTIDE SEQUENCE [LARGE SCALE GENOMIC DNA]</scope>
</reference>
<organism evidence="1 2">
    <name type="scientific">Araneus ventricosus</name>
    <name type="common">Orbweaver spider</name>
    <name type="synonym">Epeira ventricosa</name>
    <dbReference type="NCBI Taxonomy" id="182803"/>
    <lineage>
        <taxon>Eukaryota</taxon>
        <taxon>Metazoa</taxon>
        <taxon>Ecdysozoa</taxon>
        <taxon>Arthropoda</taxon>
        <taxon>Chelicerata</taxon>
        <taxon>Arachnida</taxon>
        <taxon>Araneae</taxon>
        <taxon>Araneomorphae</taxon>
        <taxon>Entelegynae</taxon>
        <taxon>Araneoidea</taxon>
        <taxon>Araneidae</taxon>
        <taxon>Araneus</taxon>
    </lineage>
</organism>
<evidence type="ECO:0000313" key="1">
    <source>
        <dbReference type="EMBL" id="GBL77073.1"/>
    </source>
</evidence>
<proteinExistence type="predicted"/>
<keyword evidence="2" id="KW-1185">Reference proteome</keyword>
<sequence>MHAGRGVSTNPSPETASPRYCWNGGTLEDLFLVLATFPTRHTPAGRFVFAMPLSFYKVVRQKGCPEHCCYVRLHLQQLLNIELECCPIRLK</sequence>
<dbReference type="Proteomes" id="UP000499080">
    <property type="component" value="Unassembled WGS sequence"/>
</dbReference>
<accession>A0A4Y2AB48</accession>
<gene>
    <name evidence="1" type="ORF">AVEN_12719_1</name>
</gene>
<comment type="caution">
    <text evidence="1">The sequence shown here is derived from an EMBL/GenBank/DDBJ whole genome shotgun (WGS) entry which is preliminary data.</text>
</comment>
<protein>
    <submittedName>
        <fullName evidence="1">Uncharacterized protein</fullName>
    </submittedName>
</protein>
<dbReference type="EMBL" id="BGPR01000011">
    <property type="protein sequence ID" value="GBL77073.1"/>
    <property type="molecule type" value="Genomic_DNA"/>
</dbReference>
<dbReference type="AlphaFoldDB" id="A0A4Y2AB48"/>
<name>A0A4Y2AB48_ARAVE</name>
<evidence type="ECO:0000313" key="2">
    <source>
        <dbReference type="Proteomes" id="UP000499080"/>
    </source>
</evidence>